<evidence type="ECO:0000313" key="1">
    <source>
        <dbReference type="EMBL" id="KAK3244099.1"/>
    </source>
</evidence>
<accession>A0AAE0BY07</accession>
<evidence type="ECO:0000313" key="3">
    <source>
        <dbReference type="Proteomes" id="UP001190700"/>
    </source>
</evidence>
<dbReference type="AlphaFoldDB" id="A0AAE0BY07"/>
<protein>
    <submittedName>
        <fullName evidence="1">Uncharacterized protein</fullName>
    </submittedName>
</protein>
<keyword evidence="3" id="KW-1185">Reference proteome</keyword>
<dbReference type="Pfam" id="PF03357">
    <property type="entry name" value="Snf7"/>
    <property type="match status" value="1"/>
</dbReference>
<dbReference type="EMBL" id="LGRX02032283">
    <property type="protein sequence ID" value="KAK3244099.1"/>
    <property type="molecule type" value="Genomic_DNA"/>
</dbReference>
<comment type="caution">
    <text evidence="1">The sequence shown here is derived from an EMBL/GenBank/DDBJ whole genome shotgun (WGS) entry which is preliminary data.</text>
</comment>
<proteinExistence type="predicted"/>
<gene>
    <name evidence="2" type="ORF">CYMTET_44685</name>
    <name evidence="1" type="ORF">CYMTET_46274</name>
</gene>
<dbReference type="InterPro" id="IPR005024">
    <property type="entry name" value="Snf7_fam"/>
</dbReference>
<reference evidence="1" key="2">
    <citation type="submission" date="2023-06" db="EMBL/GenBank/DDBJ databases">
        <title>Long-read-based genome assembly of the green algal bacterivore Cymbomonas tetramitiformis.</title>
        <authorList>
            <person name="Gyaltshen Y."/>
            <person name="Rozenberg A."/>
            <person name="Paasch A."/>
            <person name="Burns J.A."/>
            <person name="Warring S."/>
            <person name="Larson R."/>
            <person name="Maurer-Alcala X."/>
            <person name="Dacks J."/>
            <person name="Kim E."/>
        </authorList>
    </citation>
    <scope>NUCLEOTIDE SEQUENCE</scope>
    <source>
        <strain evidence="1">PLY_AMNH</strain>
    </source>
</reference>
<dbReference type="GO" id="GO:0007034">
    <property type="term" value="P:vacuolar transport"/>
    <property type="evidence" value="ECO:0007669"/>
    <property type="project" value="InterPro"/>
</dbReference>
<dbReference type="Proteomes" id="UP001190700">
    <property type="component" value="Unassembled WGS sequence"/>
</dbReference>
<dbReference type="Gene3D" id="6.10.250.1710">
    <property type="match status" value="1"/>
</dbReference>
<organism evidence="1 3">
    <name type="scientific">Cymbomonas tetramitiformis</name>
    <dbReference type="NCBI Taxonomy" id="36881"/>
    <lineage>
        <taxon>Eukaryota</taxon>
        <taxon>Viridiplantae</taxon>
        <taxon>Chlorophyta</taxon>
        <taxon>Pyramimonadophyceae</taxon>
        <taxon>Pyramimonadales</taxon>
        <taxon>Pyramimonadaceae</taxon>
        <taxon>Cymbomonas</taxon>
    </lineage>
</organism>
<dbReference type="EMBL" id="LGRX02030310">
    <property type="protein sequence ID" value="KAK3245864.1"/>
    <property type="molecule type" value="Genomic_DNA"/>
</dbReference>
<name>A0AAE0BY07_9CHLO</name>
<sequence>MIEKKKLVQKISRASGLRNICAEALEKIQQSDDMCMTMEALNHANFFVKGAHQNVDMNLKSIDEINENMIDLQASSDEIQEALNTGLDTAFSENDLQDELNELFGTATNDTEEITAKTQTPVATYFPNVQAPSAQMLADESAPLAESDFAMPSAPSTVFVLESS</sequence>
<reference evidence="1 3" key="1">
    <citation type="journal article" date="2015" name="Genome Biol. Evol.">
        <title>Comparative Genomics of a Bacterivorous Green Alga Reveals Evolutionary Causalities and Consequences of Phago-Mixotrophic Mode of Nutrition.</title>
        <authorList>
            <person name="Burns J.A."/>
            <person name="Paasch A."/>
            <person name="Narechania A."/>
            <person name="Kim E."/>
        </authorList>
    </citation>
    <scope>NUCLEOTIDE SEQUENCE [LARGE SCALE GENOMIC DNA]</scope>
    <source>
        <strain evidence="1">PLY_AMNH</strain>
    </source>
</reference>
<evidence type="ECO:0000313" key="2">
    <source>
        <dbReference type="EMBL" id="KAK3245864.1"/>
    </source>
</evidence>